<sequence length="50" mass="5818">MLTDEVAVEYLQEQVHLNRHNIEGIIWTIKNGVYDEVERMFLAGSLNVND</sequence>
<evidence type="ECO:0000313" key="2">
    <source>
        <dbReference type="Proteomes" id="UP000000304"/>
    </source>
</evidence>
<dbReference type="STRING" id="7240.B4R7A4"/>
<gene>
    <name evidence="1" type="primary">Dsim\GD15606</name>
    <name evidence="1" type="ORF">Dsim_GD15606</name>
</gene>
<accession>B4R7A4</accession>
<proteinExistence type="predicted"/>
<protein>
    <submittedName>
        <fullName evidence="1">GD15606</fullName>
    </submittedName>
</protein>
<name>B4R7A4_DROSI</name>
<organism evidence="1 2">
    <name type="scientific">Drosophila simulans</name>
    <name type="common">Fruit fly</name>
    <dbReference type="NCBI Taxonomy" id="7240"/>
    <lineage>
        <taxon>Eukaryota</taxon>
        <taxon>Metazoa</taxon>
        <taxon>Ecdysozoa</taxon>
        <taxon>Arthropoda</taxon>
        <taxon>Hexapoda</taxon>
        <taxon>Insecta</taxon>
        <taxon>Pterygota</taxon>
        <taxon>Neoptera</taxon>
        <taxon>Endopterygota</taxon>
        <taxon>Diptera</taxon>
        <taxon>Brachycera</taxon>
        <taxon>Muscomorpha</taxon>
        <taxon>Ephydroidea</taxon>
        <taxon>Drosophilidae</taxon>
        <taxon>Drosophila</taxon>
        <taxon>Sophophora</taxon>
    </lineage>
</organism>
<dbReference type="Proteomes" id="UP000000304">
    <property type="component" value="Chromosome X"/>
</dbReference>
<dbReference type="PhylomeDB" id="B4R7A4"/>
<dbReference type="AlphaFoldDB" id="B4R7A4"/>
<keyword evidence="2" id="KW-1185">Reference proteome</keyword>
<evidence type="ECO:0000313" key="1">
    <source>
        <dbReference type="EMBL" id="EDX18345.1"/>
    </source>
</evidence>
<reference evidence="1 2" key="1">
    <citation type="journal article" date="2007" name="Nature">
        <title>Evolution of genes and genomes on the Drosophila phylogeny.</title>
        <authorList>
            <consortium name="Drosophila 12 Genomes Consortium"/>
            <person name="Clark A.G."/>
            <person name="Eisen M.B."/>
            <person name="Smith D.R."/>
            <person name="Bergman C.M."/>
            <person name="Oliver B."/>
            <person name="Markow T.A."/>
            <person name="Kaufman T.C."/>
            <person name="Kellis M."/>
            <person name="Gelbart W."/>
            <person name="Iyer V.N."/>
            <person name="Pollard D.A."/>
            <person name="Sackton T.B."/>
            <person name="Larracuente A.M."/>
            <person name="Singh N.D."/>
            <person name="Abad J.P."/>
            <person name="Abt D.N."/>
            <person name="Adryan B."/>
            <person name="Aguade M."/>
            <person name="Akashi H."/>
            <person name="Anderson W.W."/>
            <person name="Aquadro C.F."/>
            <person name="Ardell D.H."/>
            <person name="Arguello R."/>
            <person name="Artieri C.G."/>
            <person name="Barbash D.A."/>
            <person name="Barker D."/>
            <person name="Barsanti P."/>
            <person name="Batterham P."/>
            <person name="Batzoglou S."/>
            <person name="Begun D."/>
            <person name="Bhutkar A."/>
            <person name="Blanco E."/>
            <person name="Bosak S.A."/>
            <person name="Bradley R.K."/>
            <person name="Brand A.D."/>
            <person name="Brent M.R."/>
            <person name="Brooks A.N."/>
            <person name="Brown R.H."/>
            <person name="Butlin R.K."/>
            <person name="Caggese C."/>
            <person name="Calvi B.R."/>
            <person name="Bernardo de Carvalho A."/>
            <person name="Caspi A."/>
            <person name="Castrezana S."/>
            <person name="Celniker S.E."/>
            <person name="Chang J.L."/>
            <person name="Chapple C."/>
            <person name="Chatterji S."/>
            <person name="Chinwalla A."/>
            <person name="Civetta A."/>
            <person name="Clifton S.W."/>
            <person name="Comeron J.M."/>
            <person name="Costello J.C."/>
            <person name="Coyne J.A."/>
            <person name="Daub J."/>
            <person name="David R.G."/>
            <person name="Delcher A.L."/>
            <person name="Delehaunty K."/>
            <person name="Do C.B."/>
            <person name="Ebling H."/>
            <person name="Edwards K."/>
            <person name="Eickbush T."/>
            <person name="Evans J.D."/>
            <person name="Filipski A."/>
            <person name="Findeiss S."/>
            <person name="Freyhult E."/>
            <person name="Fulton L."/>
            <person name="Fulton R."/>
            <person name="Garcia A.C."/>
            <person name="Gardiner A."/>
            <person name="Garfield D.A."/>
            <person name="Garvin B.E."/>
            <person name="Gibson G."/>
            <person name="Gilbert D."/>
            <person name="Gnerre S."/>
            <person name="Godfrey J."/>
            <person name="Good R."/>
            <person name="Gotea V."/>
            <person name="Gravely B."/>
            <person name="Greenberg A.J."/>
            <person name="Griffiths-Jones S."/>
            <person name="Gross S."/>
            <person name="Guigo R."/>
            <person name="Gustafson E.A."/>
            <person name="Haerty W."/>
            <person name="Hahn M.W."/>
            <person name="Halligan D.L."/>
            <person name="Halpern A.L."/>
            <person name="Halter G.M."/>
            <person name="Han M.V."/>
            <person name="Heger A."/>
            <person name="Hillier L."/>
            <person name="Hinrichs A.S."/>
            <person name="Holmes I."/>
            <person name="Hoskins R.A."/>
            <person name="Hubisz M.J."/>
            <person name="Hultmark D."/>
            <person name="Huntley M.A."/>
            <person name="Jaffe D.B."/>
            <person name="Jagadeeshan S."/>
            <person name="Jeck W.R."/>
            <person name="Johnson J."/>
            <person name="Jones C.D."/>
            <person name="Jordan W.C."/>
            <person name="Karpen G.H."/>
            <person name="Kataoka E."/>
            <person name="Keightley P.D."/>
            <person name="Kheradpour P."/>
            <person name="Kirkness E.F."/>
            <person name="Koerich L.B."/>
            <person name="Kristiansen K."/>
            <person name="Kudrna D."/>
            <person name="Kulathinal R.J."/>
            <person name="Kumar S."/>
            <person name="Kwok R."/>
            <person name="Lander E."/>
            <person name="Langley C.H."/>
            <person name="Lapoint R."/>
            <person name="Lazzaro B.P."/>
            <person name="Lee S.J."/>
            <person name="Levesque L."/>
            <person name="Li R."/>
            <person name="Lin C.F."/>
            <person name="Lin M.F."/>
            <person name="Lindblad-Toh K."/>
            <person name="Llopart A."/>
            <person name="Long M."/>
            <person name="Low L."/>
            <person name="Lozovsky E."/>
            <person name="Lu J."/>
            <person name="Luo M."/>
            <person name="Machado C.A."/>
            <person name="Makalowski W."/>
            <person name="Marzo M."/>
            <person name="Matsuda M."/>
            <person name="Matzkin L."/>
            <person name="McAllister B."/>
            <person name="McBride C.S."/>
            <person name="McKernan B."/>
            <person name="McKernan K."/>
            <person name="Mendez-Lago M."/>
            <person name="Minx P."/>
            <person name="Mollenhauer M.U."/>
            <person name="Montooth K."/>
            <person name="Mount S.M."/>
            <person name="Mu X."/>
            <person name="Myers E."/>
            <person name="Negre B."/>
            <person name="Newfeld S."/>
            <person name="Nielsen R."/>
            <person name="Noor M.A."/>
            <person name="O'Grady P."/>
            <person name="Pachter L."/>
            <person name="Papaceit M."/>
            <person name="Parisi M.J."/>
            <person name="Parisi M."/>
            <person name="Parts L."/>
            <person name="Pedersen J.S."/>
            <person name="Pesole G."/>
            <person name="Phillippy A.M."/>
            <person name="Ponting C.P."/>
            <person name="Pop M."/>
            <person name="Porcelli D."/>
            <person name="Powell J.R."/>
            <person name="Prohaska S."/>
            <person name="Pruitt K."/>
            <person name="Puig M."/>
            <person name="Quesneville H."/>
            <person name="Ram K.R."/>
            <person name="Rand D."/>
            <person name="Rasmussen M.D."/>
            <person name="Reed L.K."/>
            <person name="Reenan R."/>
            <person name="Reily A."/>
            <person name="Remington K.A."/>
            <person name="Rieger T.T."/>
            <person name="Ritchie M.G."/>
            <person name="Robin C."/>
            <person name="Rogers Y.H."/>
            <person name="Rohde C."/>
            <person name="Rozas J."/>
            <person name="Rubenfield M.J."/>
            <person name="Ruiz A."/>
            <person name="Russo S."/>
            <person name="Salzberg S.L."/>
            <person name="Sanchez-Gracia A."/>
            <person name="Saranga D.J."/>
            <person name="Sato H."/>
            <person name="Schaeffer S.W."/>
            <person name="Schatz M.C."/>
            <person name="Schlenke T."/>
            <person name="Schwartz R."/>
            <person name="Segarra C."/>
            <person name="Singh R.S."/>
            <person name="Sirot L."/>
            <person name="Sirota M."/>
            <person name="Sisneros N.B."/>
            <person name="Smith C.D."/>
            <person name="Smith T.F."/>
            <person name="Spieth J."/>
            <person name="Stage D.E."/>
            <person name="Stark A."/>
            <person name="Stephan W."/>
            <person name="Strausberg R.L."/>
            <person name="Strempel S."/>
            <person name="Sturgill D."/>
            <person name="Sutton G."/>
            <person name="Sutton G.G."/>
            <person name="Tao W."/>
            <person name="Teichmann S."/>
            <person name="Tobari Y.N."/>
            <person name="Tomimura Y."/>
            <person name="Tsolas J.M."/>
            <person name="Valente V.L."/>
            <person name="Venter E."/>
            <person name="Venter J.C."/>
            <person name="Vicario S."/>
            <person name="Vieira F.G."/>
            <person name="Vilella A.J."/>
            <person name="Villasante A."/>
            <person name="Walenz B."/>
            <person name="Wang J."/>
            <person name="Wasserman M."/>
            <person name="Watts T."/>
            <person name="Wilson D."/>
            <person name="Wilson R.K."/>
            <person name="Wing R.A."/>
            <person name="Wolfner M.F."/>
            <person name="Wong A."/>
            <person name="Wong G.K."/>
            <person name="Wu C.I."/>
            <person name="Wu G."/>
            <person name="Yamamoto D."/>
            <person name="Yang H.P."/>
            <person name="Yang S.P."/>
            <person name="Yorke J.A."/>
            <person name="Yoshida K."/>
            <person name="Zdobnov E."/>
            <person name="Zhang P."/>
            <person name="Zhang Y."/>
            <person name="Zimin A.V."/>
            <person name="Baldwin J."/>
            <person name="Abdouelleil A."/>
            <person name="Abdulkadir J."/>
            <person name="Abebe A."/>
            <person name="Abera B."/>
            <person name="Abreu J."/>
            <person name="Acer S.C."/>
            <person name="Aftuck L."/>
            <person name="Alexander A."/>
            <person name="An P."/>
            <person name="Anderson E."/>
            <person name="Anderson S."/>
            <person name="Arachi H."/>
            <person name="Azer M."/>
            <person name="Bachantsang P."/>
            <person name="Barry A."/>
            <person name="Bayul T."/>
            <person name="Berlin A."/>
            <person name="Bessette D."/>
            <person name="Bloom T."/>
            <person name="Blye J."/>
            <person name="Boguslavskiy L."/>
            <person name="Bonnet C."/>
            <person name="Boukhgalter B."/>
            <person name="Bourzgui I."/>
            <person name="Brown A."/>
            <person name="Cahill P."/>
            <person name="Channer S."/>
            <person name="Cheshatsang Y."/>
            <person name="Chuda L."/>
            <person name="Citroen M."/>
            <person name="Collymore A."/>
            <person name="Cooke P."/>
            <person name="Costello M."/>
            <person name="D'Aco K."/>
            <person name="Daza R."/>
            <person name="De Haan G."/>
            <person name="DeGray S."/>
            <person name="DeMaso C."/>
            <person name="Dhargay N."/>
            <person name="Dooley K."/>
            <person name="Dooley E."/>
            <person name="Doricent M."/>
            <person name="Dorje P."/>
            <person name="Dorjee K."/>
            <person name="Dupes A."/>
            <person name="Elong R."/>
            <person name="Falk J."/>
            <person name="Farina A."/>
            <person name="Faro S."/>
            <person name="Ferguson D."/>
            <person name="Fisher S."/>
            <person name="Foley C.D."/>
            <person name="Franke A."/>
            <person name="Friedrich D."/>
            <person name="Gadbois L."/>
            <person name="Gearin G."/>
            <person name="Gearin C.R."/>
            <person name="Giannoukos G."/>
            <person name="Goode T."/>
            <person name="Graham J."/>
            <person name="Grandbois E."/>
            <person name="Grewal S."/>
            <person name="Gyaltsen K."/>
            <person name="Hafez N."/>
            <person name="Hagos B."/>
            <person name="Hall J."/>
            <person name="Henson C."/>
            <person name="Hollinger A."/>
            <person name="Honan T."/>
            <person name="Huard M.D."/>
            <person name="Hughes L."/>
            <person name="Hurhula B."/>
            <person name="Husby M.E."/>
            <person name="Kamat A."/>
            <person name="Kanga B."/>
            <person name="Kashin S."/>
            <person name="Khazanovich D."/>
            <person name="Kisner P."/>
            <person name="Lance K."/>
            <person name="Lara M."/>
            <person name="Lee W."/>
            <person name="Lennon N."/>
            <person name="Letendre F."/>
            <person name="LeVine R."/>
            <person name="Lipovsky A."/>
            <person name="Liu X."/>
            <person name="Liu J."/>
            <person name="Liu S."/>
            <person name="Lokyitsang T."/>
            <person name="Lokyitsang Y."/>
            <person name="Lubonja R."/>
            <person name="Lui A."/>
            <person name="MacDonald P."/>
            <person name="Magnisalis V."/>
            <person name="Maru K."/>
            <person name="Matthews C."/>
            <person name="McCusker W."/>
            <person name="McDonough S."/>
            <person name="Mehta T."/>
            <person name="Meldrim J."/>
            <person name="Meneus L."/>
            <person name="Mihai O."/>
            <person name="Mihalev A."/>
            <person name="Mihova T."/>
            <person name="Mittelman R."/>
            <person name="Mlenga V."/>
            <person name="Montmayeur A."/>
            <person name="Mulrain L."/>
            <person name="Navidi A."/>
            <person name="Naylor J."/>
            <person name="Negash T."/>
            <person name="Nguyen T."/>
            <person name="Nguyen N."/>
            <person name="Nicol R."/>
            <person name="Norbu C."/>
            <person name="Norbu N."/>
            <person name="Novod N."/>
            <person name="O'Neill B."/>
            <person name="Osman S."/>
            <person name="Markiewicz E."/>
            <person name="Oyono O.L."/>
            <person name="Patti C."/>
            <person name="Phunkhang P."/>
            <person name="Pierre F."/>
            <person name="Priest M."/>
            <person name="Raghuraman S."/>
            <person name="Rege F."/>
            <person name="Reyes R."/>
            <person name="Rise C."/>
            <person name="Rogov P."/>
            <person name="Ross K."/>
            <person name="Ryan E."/>
            <person name="Settipalli S."/>
            <person name="Shea T."/>
            <person name="Sherpa N."/>
            <person name="Shi L."/>
            <person name="Shih D."/>
            <person name="Sparrow T."/>
            <person name="Spaulding J."/>
            <person name="Stalker J."/>
            <person name="Stange-Thomann N."/>
            <person name="Stavropoulos S."/>
            <person name="Stone C."/>
            <person name="Strader C."/>
            <person name="Tesfaye S."/>
            <person name="Thomson T."/>
            <person name="Thoulutsang Y."/>
            <person name="Thoulutsang D."/>
            <person name="Topham K."/>
            <person name="Topping I."/>
            <person name="Tsamla T."/>
            <person name="Vassiliev H."/>
            <person name="Vo A."/>
            <person name="Wangchuk T."/>
            <person name="Wangdi T."/>
            <person name="Weiand M."/>
            <person name="Wilkinson J."/>
            <person name="Wilson A."/>
            <person name="Yadav S."/>
            <person name="Young G."/>
            <person name="Yu Q."/>
            <person name="Zembek L."/>
            <person name="Zhong D."/>
            <person name="Zimmer A."/>
            <person name="Zwirko Z."/>
            <person name="Jaffe D.B."/>
            <person name="Alvarez P."/>
            <person name="Brockman W."/>
            <person name="Butler J."/>
            <person name="Chin C."/>
            <person name="Gnerre S."/>
            <person name="Grabherr M."/>
            <person name="Kleber M."/>
            <person name="Mauceli E."/>
            <person name="MacCallum I."/>
        </authorList>
    </citation>
    <scope>NUCLEOTIDE SEQUENCE [LARGE SCALE GENOMIC DNA]</scope>
    <source>
        <strain evidence="2">white501</strain>
    </source>
</reference>
<dbReference type="HOGENOM" id="CLU_3126618_0_0_1"/>
<dbReference type="EMBL" id="CM000366">
    <property type="protein sequence ID" value="EDX18345.1"/>
    <property type="molecule type" value="Genomic_DNA"/>
</dbReference>